<comment type="caution">
    <text evidence="1">The sequence shown here is derived from an EMBL/GenBank/DDBJ whole genome shotgun (WGS) entry which is preliminary data.</text>
</comment>
<sequence>MTDDMSGLTDTEKPACILAENLKAAMIIYTMLGGGGTPVDPSVLLTPTAGKTARISVVSLIRLPAEGSQRGFVYELELALFTWIKKNPPGDRPRGALFVMDEAQTWSRRDE</sequence>
<protein>
    <submittedName>
        <fullName evidence="1">Uncharacterized protein</fullName>
    </submittedName>
</protein>
<proteinExistence type="predicted"/>
<dbReference type="Proteomes" id="UP000225108">
    <property type="component" value="Unassembled WGS sequence"/>
</dbReference>
<gene>
    <name evidence="1" type="ORF">CSW57_17780</name>
</gene>
<reference evidence="1 2" key="1">
    <citation type="submission" date="2017-10" db="EMBL/GenBank/DDBJ databases">
        <title>The draft genome sequence of Williamsia sp. BULT 1.1 isolated from the semi-arid grassland soils from South Africa.</title>
        <authorList>
            <person name="Kabwe M.H."/>
            <person name="Govender N."/>
            <person name="Mutseka Lunga P."/>
            <person name="Vikram S."/>
            <person name="Makhalanyane T.P."/>
        </authorList>
    </citation>
    <scope>NUCLEOTIDE SEQUENCE [LARGE SCALE GENOMIC DNA]</scope>
    <source>
        <strain evidence="1 2">BULT 1.1</strain>
    </source>
</reference>
<evidence type="ECO:0000313" key="2">
    <source>
        <dbReference type="Proteomes" id="UP000225108"/>
    </source>
</evidence>
<name>A0A2G3PIE9_WILMA</name>
<dbReference type="AlphaFoldDB" id="A0A2G3PIE9"/>
<organism evidence="1 2">
    <name type="scientific">Williamsia marianensis</name>
    <dbReference type="NCBI Taxonomy" id="85044"/>
    <lineage>
        <taxon>Bacteria</taxon>
        <taxon>Bacillati</taxon>
        <taxon>Actinomycetota</taxon>
        <taxon>Actinomycetes</taxon>
        <taxon>Mycobacteriales</taxon>
        <taxon>Nocardiaceae</taxon>
        <taxon>Williamsia</taxon>
    </lineage>
</organism>
<dbReference type="EMBL" id="PEBD01000010">
    <property type="protein sequence ID" value="PHV65594.1"/>
    <property type="molecule type" value="Genomic_DNA"/>
</dbReference>
<evidence type="ECO:0000313" key="1">
    <source>
        <dbReference type="EMBL" id="PHV65594.1"/>
    </source>
</evidence>
<accession>A0A2G3PIE9</accession>